<reference evidence="3" key="2">
    <citation type="submission" date="2020-09" db="EMBL/GenBank/DDBJ databases">
        <authorList>
            <person name="Sun Q."/>
            <person name="Zhou Y."/>
        </authorList>
    </citation>
    <scope>NUCLEOTIDE SEQUENCE</scope>
    <source>
        <strain evidence="3">CGMCC 1.15367</strain>
    </source>
</reference>
<dbReference type="Proteomes" id="UP000644699">
    <property type="component" value="Unassembled WGS sequence"/>
</dbReference>
<gene>
    <name evidence="3" type="ORF">GCM10011390_12570</name>
</gene>
<dbReference type="AlphaFoldDB" id="A0A916ZFX3"/>
<evidence type="ECO:0000256" key="1">
    <source>
        <dbReference type="ARBA" id="ARBA00006226"/>
    </source>
</evidence>
<evidence type="ECO:0000313" key="4">
    <source>
        <dbReference type="Proteomes" id="UP000644699"/>
    </source>
</evidence>
<reference evidence="3" key="1">
    <citation type="journal article" date="2014" name="Int. J. Syst. Evol. Microbiol.">
        <title>Complete genome sequence of Corynebacterium casei LMG S-19264T (=DSM 44701T), isolated from a smear-ripened cheese.</title>
        <authorList>
            <consortium name="US DOE Joint Genome Institute (JGI-PGF)"/>
            <person name="Walter F."/>
            <person name="Albersmeier A."/>
            <person name="Kalinowski J."/>
            <person name="Ruckert C."/>
        </authorList>
    </citation>
    <scope>NUCLEOTIDE SEQUENCE</scope>
    <source>
        <strain evidence="3">CGMCC 1.15367</strain>
    </source>
</reference>
<keyword evidence="2" id="KW-1277">Toxin-antitoxin system</keyword>
<sequence>MSRLIWTPAALADVERLHRFLNSRDREAAKRAVRAIRAGVRILAEQPRIGRAIDDDEPDFREWLIRFGGSG</sequence>
<dbReference type="PANTHER" id="PTHR33755:SF7">
    <property type="entry name" value="TOXIN MODULE OF TOXIN-ANTITOXIN SYSTEM RELE_STBE FAMILY"/>
    <property type="match status" value="1"/>
</dbReference>
<name>A0A916ZFX3_9HYPH</name>
<dbReference type="InterPro" id="IPR051803">
    <property type="entry name" value="TA_system_RelE-like_toxin"/>
</dbReference>
<proteinExistence type="inferred from homology"/>
<dbReference type="InterPro" id="IPR007712">
    <property type="entry name" value="RelE/ParE_toxin"/>
</dbReference>
<accession>A0A916ZFX3</accession>
<keyword evidence="4" id="KW-1185">Reference proteome</keyword>
<organism evidence="3 4">
    <name type="scientific">Aureimonas endophytica</name>
    <dbReference type="NCBI Taxonomy" id="2027858"/>
    <lineage>
        <taxon>Bacteria</taxon>
        <taxon>Pseudomonadati</taxon>
        <taxon>Pseudomonadota</taxon>
        <taxon>Alphaproteobacteria</taxon>
        <taxon>Hyphomicrobiales</taxon>
        <taxon>Aurantimonadaceae</taxon>
        <taxon>Aureimonas</taxon>
    </lineage>
</organism>
<dbReference type="PANTHER" id="PTHR33755">
    <property type="entry name" value="TOXIN PARE1-RELATED"/>
    <property type="match status" value="1"/>
</dbReference>
<dbReference type="InterPro" id="IPR035093">
    <property type="entry name" value="RelE/ParE_toxin_dom_sf"/>
</dbReference>
<evidence type="ECO:0008006" key="5">
    <source>
        <dbReference type="Google" id="ProtNLM"/>
    </source>
</evidence>
<dbReference type="RefSeq" id="WP_210318286.1">
    <property type="nucleotide sequence ID" value="NZ_BMIQ01000001.1"/>
</dbReference>
<comment type="similarity">
    <text evidence="1">Belongs to the RelE toxin family.</text>
</comment>
<protein>
    <recommendedName>
        <fullName evidence="5">Type II toxin-antitoxin system RelE/ParE family toxin</fullName>
    </recommendedName>
</protein>
<evidence type="ECO:0000313" key="3">
    <source>
        <dbReference type="EMBL" id="GGD95298.1"/>
    </source>
</evidence>
<comment type="caution">
    <text evidence="3">The sequence shown here is derived from an EMBL/GenBank/DDBJ whole genome shotgun (WGS) entry which is preliminary data.</text>
</comment>
<dbReference type="Pfam" id="PF05016">
    <property type="entry name" value="ParE_toxin"/>
    <property type="match status" value="1"/>
</dbReference>
<evidence type="ECO:0000256" key="2">
    <source>
        <dbReference type="ARBA" id="ARBA00022649"/>
    </source>
</evidence>
<dbReference type="EMBL" id="BMIQ01000001">
    <property type="protein sequence ID" value="GGD95298.1"/>
    <property type="molecule type" value="Genomic_DNA"/>
</dbReference>
<dbReference type="Gene3D" id="3.30.2310.20">
    <property type="entry name" value="RelE-like"/>
    <property type="match status" value="1"/>
</dbReference>